<evidence type="ECO:0000313" key="2">
    <source>
        <dbReference type="EMBL" id="QEH34686.1"/>
    </source>
</evidence>
<feature type="region of interest" description="Disordered" evidence="1">
    <location>
        <begin position="1"/>
        <end position="21"/>
    </location>
</feature>
<sequence>MNAGGRHATGRPRRDPHPQPNRRFKALAASRCTAMVGWPLRANCPRSGFCSAAMTRAVSYRASAWLMRLCLR</sequence>
<accession>A0A5B9W250</accession>
<dbReference type="AlphaFoldDB" id="A0A5B9W250"/>
<name>A0A5B9W250_9BACT</name>
<dbReference type="Proteomes" id="UP000324233">
    <property type="component" value="Chromosome"/>
</dbReference>
<reference evidence="2 3" key="1">
    <citation type="submission" date="2019-08" db="EMBL/GenBank/DDBJ databases">
        <title>Deep-cultivation of Planctomycetes and their phenomic and genomic characterization uncovers novel biology.</title>
        <authorList>
            <person name="Wiegand S."/>
            <person name="Jogler M."/>
            <person name="Boedeker C."/>
            <person name="Pinto D."/>
            <person name="Vollmers J."/>
            <person name="Rivas-Marin E."/>
            <person name="Kohn T."/>
            <person name="Peeters S.H."/>
            <person name="Heuer A."/>
            <person name="Rast P."/>
            <person name="Oberbeckmann S."/>
            <person name="Bunk B."/>
            <person name="Jeske O."/>
            <person name="Meyerdierks A."/>
            <person name="Storesund J.E."/>
            <person name="Kallscheuer N."/>
            <person name="Luecker S."/>
            <person name="Lage O.M."/>
            <person name="Pohl T."/>
            <person name="Merkel B.J."/>
            <person name="Hornburger P."/>
            <person name="Mueller R.-W."/>
            <person name="Bruemmer F."/>
            <person name="Labrenz M."/>
            <person name="Spormann A.M."/>
            <person name="Op den Camp H."/>
            <person name="Overmann J."/>
            <person name="Amann R."/>
            <person name="Jetten M.S.M."/>
            <person name="Mascher T."/>
            <person name="Medema M.H."/>
            <person name="Devos D.P."/>
            <person name="Kaster A.-K."/>
            <person name="Ovreas L."/>
            <person name="Rohde M."/>
            <person name="Galperin M.Y."/>
            <person name="Jogler C."/>
        </authorList>
    </citation>
    <scope>NUCLEOTIDE SEQUENCE [LARGE SCALE GENOMIC DNA]</scope>
    <source>
        <strain evidence="2 3">OJF2</strain>
    </source>
</reference>
<gene>
    <name evidence="2" type="ORF">OJF2_32270</name>
</gene>
<dbReference type="EMBL" id="CP042997">
    <property type="protein sequence ID" value="QEH34686.1"/>
    <property type="molecule type" value="Genomic_DNA"/>
</dbReference>
<evidence type="ECO:0000256" key="1">
    <source>
        <dbReference type="SAM" id="MobiDB-lite"/>
    </source>
</evidence>
<proteinExistence type="predicted"/>
<protein>
    <submittedName>
        <fullName evidence="2">Uncharacterized protein</fullName>
    </submittedName>
</protein>
<organism evidence="2 3">
    <name type="scientific">Aquisphaera giovannonii</name>
    <dbReference type="NCBI Taxonomy" id="406548"/>
    <lineage>
        <taxon>Bacteria</taxon>
        <taxon>Pseudomonadati</taxon>
        <taxon>Planctomycetota</taxon>
        <taxon>Planctomycetia</taxon>
        <taxon>Isosphaerales</taxon>
        <taxon>Isosphaeraceae</taxon>
        <taxon>Aquisphaera</taxon>
    </lineage>
</organism>
<evidence type="ECO:0000313" key="3">
    <source>
        <dbReference type="Proteomes" id="UP000324233"/>
    </source>
</evidence>
<dbReference type="KEGG" id="agv:OJF2_32270"/>
<keyword evidence="3" id="KW-1185">Reference proteome</keyword>